<dbReference type="AlphaFoldDB" id="A0A0G0ZI77"/>
<evidence type="ECO:0000313" key="3">
    <source>
        <dbReference type="Proteomes" id="UP000034704"/>
    </source>
</evidence>
<protein>
    <submittedName>
        <fullName evidence="2">Uncharacterized protein</fullName>
    </submittedName>
</protein>
<organism evidence="2 3">
    <name type="scientific">Candidatus Nomurabacteria bacterium GW2011_GWC2_42_20</name>
    <dbReference type="NCBI Taxonomy" id="1618756"/>
    <lineage>
        <taxon>Bacteria</taxon>
        <taxon>Candidatus Nomuraibacteriota</taxon>
    </lineage>
</organism>
<proteinExistence type="predicted"/>
<feature type="transmembrane region" description="Helical" evidence="1">
    <location>
        <begin position="86"/>
        <end position="103"/>
    </location>
</feature>
<keyword evidence="1" id="KW-0812">Transmembrane</keyword>
<comment type="caution">
    <text evidence="2">The sequence shown here is derived from an EMBL/GenBank/DDBJ whole genome shotgun (WGS) entry which is preliminary data.</text>
</comment>
<evidence type="ECO:0000313" key="2">
    <source>
        <dbReference type="EMBL" id="KKS48384.1"/>
    </source>
</evidence>
<keyword evidence="1" id="KW-1133">Transmembrane helix</keyword>
<dbReference type="Proteomes" id="UP000034704">
    <property type="component" value="Unassembled WGS sequence"/>
</dbReference>
<feature type="transmembrane region" description="Helical" evidence="1">
    <location>
        <begin position="21"/>
        <end position="36"/>
    </location>
</feature>
<sequence length="148" mass="16296">MLLILIYLNYGKNIEFGDKKTIFIGSLIGIGVAFGIESLHRQALISRNIYKITAEPLFHVSIALIVIVIVLAPLRGEILKSWLRLAAYWIPLQILVVVSIVIGERGVAGGGFFNAPMGEPISIFLSGLFLVISIFLIITKYITLQKNA</sequence>
<gene>
    <name evidence="2" type="ORF">UV12_C0001G0079</name>
</gene>
<feature type="transmembrane region" description="Helical" evidence="1">
    <location>
        <begin position="123"/>
        <end position="142"/>
    </location>
</feature>
<feature type="transmembrane region" description="Helical" evidence="1">
    <location>
        <begin position="56"/>
        <end position="74"/>
    </location>
</feature>
<keyword evidence="1" id="KW-0472">Membrane</keyword>
<evidence type="ECO:0000256" key="1">
    <source>
        <dbReference type="SAM" id="Phobius"/>
    </source>
</evidence>
<accession>A0A0G0ZI77</accession>
<name>A0A0G0ZI77_9BACT</name>
<dbReference type="EMBL" id="LCDG01000001">
    <property type="protein sequence ID" value="KKS48384.1"/>
    <property type="molecule type" value="Genomic_DNA"/>
</dbReference>
<reference evidence="2 3" key="1">
    <citation type="journal article" date="2015" name="Nature">
        <title>rRNA introns, odd ribosomes, and small enigmatic genomes across a large radiation of phyla.</title>
        <authorList>
            <person name="Brown C.T."/>
            <person name="Hug L.A."/>
            <person name="Thomas B.C."/>
            <person name="Sharon I."/>
            <person name="Castelle C.J."/>
            <person name="Singh A."/>
            <person name="Wilkins M.J."/>
            <person name="Williams K.H."/>
            <person name="Banfield J.F."/>
        </authorList>
    </citation>
    <scope>NUCLEOTIDE SEQUENCE [LARGE SCALE GENOMIC DNA]</scope>
</reference>
<dbReference type="STRING" id="1618756.UV12_C0001G0079"/>